<comment type="pathway">
    <text evidence="4 15">Amino-acid biosynthesis; L-tryptophan biosynthesis; L-tryptophan from chorismate: step 4/5.</text>
</comment>
<evidence type="ECO:0000256" key="11">
    <source>
        <dbReference type="ARBA" id="ARBA00023235"/>
    </source>
</evidence>
<evidence type="ECO:0000256" key="14">
    <source>
        <dbReference type="ARBA" id="ARBA00025592"/>
    </source>
</evidence>
<evidence type="ECO:0000256" key="13">
    <source>
        <dbReference type="ARBA" id="ARBA00023268"/>
    </source>
</evidence>
<dbReference type="RefSeq" id="WP_317329765.1">
    <property type="nucleotide sequence ID" value="NZ_JAWJZA010000002.1"/>
</dbReference>
<dbReference type="EMBL" id="JAWJZB010000004">
    <property type="protein sequence ID" value="MDV5088059.1"/>
    <property type="molecule type" value="Genomic_DNA"/>
</dbReference>
<evidence type="ECO:0000313" key="19">
    <source>
        <dbReference type="EMBL" id="MDV5088059.1"/>
    </source>
</evidence>
<dbReference type="Proteomes" id="UP001272515">
    <property type="component" value="Unassembled WGS sequence"/>
</dbReference>
<proteinExistence type="inferred from homology"/>
<comment type="similarity">
    <text evidence="16">Belongs to the TrpF family.</text>
</comment>
<dbReference type="SUPFAM" id="SSF51366">
    <property type="entry name" value="Ribulose-phoshate binding barrel"/>
    <property type="match status" value="2"/>
</dbReference>
<keyword evidence="7 15" id="KW-0028">Amino-acid biosynthesis</keyword>
<comment type="caution">
    <text evidence="19">The sequence shown here is derived from an EMBL/GenBank/DDBJ whole genome shotgun (WGS) entry which is preliminary data.</text>
</comment>
<evidence type="ECO:0000256" key="2">
    <source>
        <dbReference type="ARBA" id="ARBA00001633"/>
    </source>
</evidence>
<dbReference type="CDD" id="cd00331">
    <property type="entry name" value="IGPS"/>
    <property type="match status" value="1"/>
</dbReference>
<comment type="similarity">
    <text evidence="5">In the N-terminal section; belongs to the TrpC family.</text>
</comment>
<dbReference type="InterPro" id="IPR045186">
    <property type="entry name" value="Indole-3-glycerol_P_synth"/>
</dbReference>
<feature type="domain" description="N-(5'phosphoribosyl) anthranilate isomerase (PRAI)" evidence="18">
    <location>
        <begin position="379"/>
        <end position="528"/>
    </location>
</feature>
<evidence type="ECO:0000256" key="9">
    <source>
        <dbReference type="ARBA" id="ARBA00022822"/>
    </source>
</evidence>
<evidence type="ECO:0000256" key="8">
    <source>
        <dbReference type="ARBA" id="ARBA00022793"/>
    </source>
</evidence>
<evidence type="ECO:0000256" key="12">
    <source>
        <dbReference type="ARBA" id="ARBA00023239"/>
    </source>
</evidence>
<evidence type="ECO:0000256" key="4">
    <source>
        <dbReference type="ARBA" id="ARBA00004696"/>
    </source>
</evidence>
<gene>
    <name evidence="15 19" type="primary">trpC</name>
    <name evidence="16" type="synonym">trpF</name>
    <name evidence="19" type="ORF">RVY80_04250</name>
</gene>
<dbReference type="Pfam" id="PF00697">
    <property type="entry name" value="PRAI"/>
    <property type="match status" value="1"/>
</dbReference>
<accession>A0ABU3Z825</accession>
<comment type="similarity">
    <text evidence="15">Belongs to the TrpC family.</text>
</comment>
<keyword evidence="13" id="KW-0511">Multifunctional enzyme</keyword>
<comment type="similarity">
    <text evidence="6">In the C-terminal section; belongs to the TrpF family.</text>
</comment>
<evidence type="ECO:0000256" key="16">
    <source>
        <dbReference type="HAMAP-Rule" id="MF_00135"/>
    </source>
</evidence>
<feature type="domain" description="Indole-3-glycerol phosphate synthase" evidence="17">
    <location>
        <begin position="3"/>
        <end position="254"/>
    </location>
</feature>
<keyword evidence="11 16" id="KW-0413">Isomerase</keyword>
<evidence type="ECO:0000256" key="7">
    <source>
        <dbReference type="ARBA" id="ARBA00022605"/>
    </source>
</evidence>
<comment type="function">
    <text evidence="14">Bifunctional enzyme that catalyzes two sequential steps of tryptophan biosynthetic pathway. The first reaction is catalyzed by the isomerase, coded by the TrpF domain; the second reaction is catalyzed by the synthase, coded by the TrpC domain.</text>
</comment>
<protein>
    <recommendedName>
        <fullName evidence="15 16">Multifunctional fusion protein</fullName>
    </recommendedName>
    <domain>
        <recommendedName>
            <fullName evidence="15">Indole-3-glycerol phosphate synthase</fullName>
            <shortName evidence="15">IGPS</shortName>
            <ecNumber evidence="15">4.1.1.48</ecNumber>
        </recommendedName>
    </domain>
    <domain>
        <recommendedName>
            <fullName evidence="16">N-(5'-phosphoribosyl)anthranilate isomerase</fullName>
            <shortName evidence="16">PRAI</shortName>
            <ecNumber evidence="16">5.3.1.24</ecNumber>
        </recommendedName>
    </domain>
</protein>
<dbReference type="PANTHER" id="PTHR22854:SF2">
    <property type="entry name" value="INDOLE-3-GLYCEROL-PHOSPHATE SYNTHASE"/>
    <property type="match status" value="1"/>
</dbReference>
<keyword evidence="9 15" id="KW-0822">Tryptophan biosynthesis</keyword>
<evidence type="ECO:0000256" key="15">
    <source>
        <dbReference type="HAMAP-Rule" id="MF_00134"/>
    </source>
</evidence>
<keyword evidence="10 15" id="KW-0057">Aromatic amino acid biosynthesis</keyword>
<keyword evidence="12 15" id="KW-0456">Lyase</keyword>
<organism evidence="19 20">
    <name type="scientific">Veillonella absiana</name>
    <dbReference type="NCBI Taxonomy" id="3079305"/>
    <lineage>
        <taxon>Bacteria</taxon>
        <taxon>Bacillati</taxon>
        <taxon>Bacillota</taxon>
        <taxon>Negativicutes</taxon>
        <taxon>Veillonellales</taxon>
        <taxon>Veillonellaceae</taxon>
        <taxon>Veillonella</taxon>
    </lineage>
</organism>
<dbReference type="InterPro" id="IPR011060">
    <property type="entry name" value="RibuloseP-bd_barrel"/>
</dbReference>
<dbReference type="EC" id="4.1.1.48" evidence="15"/>
<comment type="pathway">
    <text evidence="3 16">Amino-acid biosynthesis; L-tryptophan biosynthesis; L-tryptophan from chorismate: step 3/5.</text>
</comment>
<dbReference type="PROSITE" id="PS00614">
    <property type="entry name" value="IGPS"/>
    <property type="match status" value="1"/>
</dbReference>
<evidence type="ECO:0000259" key="17">
    <source>
        <dbReference type="Pfam" id="PF00218"/>
    </source>
</evidence>
<dbReference type="GO" id="GO:0004425">
    <property type="term" value="F:indole-3-glycerol-phosphate synthase activity"/>
    <property type="evidence" value="ECO:0007669"/>
    <property type="project" value="UniProtKB-EC"/>
</dbReference>
<dbReference type="InterPro" id="IPR013798">
    <property type="entry name" value="Indole-3-glycerol_P_synth_dom"/>
</dbReference>
<keyword evidence="20" id="KW-1185">Reference proteome</keyword>
<dbReference type="NCBIfam" id="NF001377">
    <property type="entry name" value="PRK00278.2-4"/>
    <property type="match status" value="1"/>
</dbReference>
<dbReference type="Pfam" id="PF00218">
    <property type="entry name" value="IGPS"/>
    <property type="match status" value="1"/>
</dbReference>
<evidence type="ECO:0000313" key="20">
    <source>
        <dbReference type="Proteomes" id="UP001272515"/>
    </source>
</evidence>
<dbReference type="CDD" id="cd00405">
    <property type="entry name" value="PRAI"/>
    <property type="match status" value="1"/>
</dbReference>
<evidence type="ECO:0000256" key="5">
    <source>
        <dbReference type="ARBA" id="ARBA00007902"/>
    </source>
</evidence>
<evidence type="ECO:0000256" key="3">
    <source>
        <dbReference type="ARBA" id="ARBA00004664"/>
    </source>
</evidence>
<comment type="catalytic activity">
    <reaction evidence="2 15">
        <text>1-(2-carboxyphenylamino)-1-deoxy-D-ribulose 5-phosphate + H(+) = (1S,2R)-1-C-(indol-3-yl)glycerol 3-phosphate + CO2 + H2O</text>
        <dbReference type="Rhea" id="RHEA:23476"/>
        <dbReference type="ChEBI" id="CHEBI:15377"/>
        <dbReference type="ChEBI" id="CHEBI:15378"/>
        <dbReference type="ChEBI" id="CHEBI:16526"/>
        <dbReference type="ChEBI" id="CHEBI:58613"/>
        <dbReference type="ChEBI" id="CHEBI:58866"/>
        <dbReference type="EC" id="4.1.1.48"/>
    </reaction>
</comment>
<dbReference type="Gene3D" id="3.20.20.70">
    <property type="entry name" value="Aldolase class I"/>
    <property type="match status" value="2"/>
</dbReference>
<comment type="catalytic activity">
    <reaction evidence="1 16">
        <text>N-(5-phospho-beta-D-ribosyl)anthranilate = 1-(2-carboxyphenylamino)-1-deoxy-D-ribulose 5-phosphate</text>
        <dbReference type="Rhea" id="RHEA:21540"/>
        <dbReference type="ChEBI" id="CHEBI:18277"/>
        <dbReference type="ChEBI" id="CHEBI:58613"/>
        <dbReference type="EC" id="5.3.1.24"/>
    </reaction>
</comment>
<dbReference type="PANTHER" id="PTHR22854">
    <property type="entry name" value="TRYPTOPHAN BIOSYNTHESIS PROTEIN"/>
    <property type="match status" value="1"/>
</dbReference>
<dbReference type="HAMAP" id="MF_00134_B">
    <property type="entry name" value="IGPS_B"/>
    <property type="match status" value="1"/>
</dbReference>
<dbReference type="InterPro" id="IPR001468">
    <property type="entry name" value="Indole-3-GlycerolPSynthase_CS"/>
</dbReference>
<dbReference type="HAMAP" id="MF_00135">
    <property type="entry name" value="PRAI"/>
    <property type="match status" value="1"/>
</dbReference>
<evidence type="ECO:0000256" key="1">
    <source>
        <dbReference type="ARBA" id="ARBA00001164"/>
    </source>
</evidence>
<evidence type="ECO:0000256" key="6">
    <source>
        <dbReference type="ARBA" id="ARBA00009847"/>
    </source>
</evidence>
<reference evidence="19 20" key="1">
    <citation type="submission" date="2023-10" db="EMBL/GenBank/DDBJ databases">
        <title>Veillonella sp. nov., isolated from a pig farm feces dump.</title>
        <authorList>
            <person name="Chang Y.-H."/>
        </authorList>
    </citation>
    <scope>NUCLEOTIDE SEQUENCE [LARGE SCALE GENOMIC DNA]</scope>
    <source>
        <strain evidence="19 20">YH-vei2233</strain>
    </source>
</reference>
<evidence type="ECO:0000259" key="18">
    <source>
        <dbReference type="Pfam" id="PF00697"/>
    </source>
</evidence>
<dbReference type="InterPro" id="IPR001240">
    <property type="entry name" value="PRAI_dom"/>
</dbReference>
<dbReference type="EC" id="5.3.1.24" evidence="16"/>
<name>A0ABU3Z825_9FIRM</name>
<keyword evidence="8 15" id="KW-0210">Decarboxylase</keyword>
<sequence>MILDKIVAATEIRIAKEKQEQSFEAVKAEALALPAVQDFPFEKALREQDFNFICEVKKASPSKGIIAEHFPYLDIAKEYERSGAVAISVLTEPDFFKGSPQYLQEIAAAVNIPVLRKDFIIDEYQIYQAKIWGAKAILLICAILDVPTLTKYRELADSLGLSCLVEAHDKEEVQKAIQCGARIIGVNNRNLKDFTVDVQNSVRLRQLVEGDVIFVSESGLETPEDIQVLRDNNIGVALMGETFMRSEDKVAMLKYLYGPMTVAIQADANHAVHGGATKAAHSEAPSVNGNTPSVASLVKQPYVPQIKICGNSDISTVATLAEEQPDYIGLIFAPSKRQVTVEEAKEFVEAFKIAQQDYLAHGSKRLADTGDIDFDIIEPKFVGVFVNESLENIVHAVSAVGLDAVQLHGDETEEFILMLKALLVETKLTAQVWKAVAIQSRLDANKWLHSSADNLVFDAYSKDARGGTGETFDWQALKGYPRSFTLAGGLSEKNVARAIRTVRPAMIDLNSGVETDGRKDITKIETVMSLVRKVTQ</sequence>
<dbReference type="InterPro" id="IPR013785">
    <property type="entry name" value="Aldolase_TIM"/>
</dbReference>
<evidence type="ECO:0000256" key="10">
    <source>
        <dbReference type="ARBA" id="ARBA00023141"/>
    </source>
</evidence>